<dbReference type="EMBL" id="QUAC01000438">
    <property type="protein sequence ID" value="REK85418.1"/>
    <property type="molecule type" value="Genomic_DNA"/>
</dbReference>
<evidence type="ECO:0000313" key="2">
    <source>
        <dbReference type="Proteomes" id="UP000262477"/>
    </source>
</evidence>
<evidence type="ECO:0008006" key="3">
    <source>
        <dbReference type="Google" id="ProtNLM"/>
    </source>
</evidence>
<dbReference type="AlphaFoldDB" id="A0A371PSF0"/>
<accession>A0A371PSF0</accession>
<name>A0A371PSF0_STRIH</name>
<gene>
    <name evidence="1" type="ORF">DY245_38060</name>
</gene>
<dbReference type="Proteomes" id="UP000262477">
    <property type="component" value="Unassembled WGS sequence"/>
</dbReference>
<dbReference type="SUPFAM" id="SSF160631">
    <property type="entry name" value="SMI1/KNR4-like"/>
    <property type="match status" value="1"/>
</dbReference>
<dbReference type="OrthoDB" id="5572373at2"/>
<reference evidence="1 2" key="1">
    <citation type="submission" date="2018-08" db="EMBL/GenBank/DDBJ databases">
        <title>Streptomyces NEAU-D10 sp. nov., a novel Actinomycete isolated from soil.</title>
        <authorList>
            <person name="Jin L."/>
        </authorList>
    </citation>
    <scope>NUCLEOTIDE SEQUENCE [LARGE SCALE GENOMIC DNA]</scope>
    <source>
        <strain evidence="1 2">NEAU-D10</strain>
    </source>
</reference>
<evidence type="ECO:0000313" key="1">
    <source>
        <dbReference type="EMBL" id="REK85418.1"/>
    </source>
</evidence>
<protein>
    <recommendedName>
        <fullName evidence="3">SMI1/KNR4 family protein</fullName>
    </recommendedName>
</protein>
<comment type="caution">
    <text evidence="1">The sequence shown here is derived from an EMBL/GenBank/DDBJ whole genome shotgun (WGS) entry which is preliminary data.</text>
</comment>
<keyword evidence="2" id="KW-1185">Reference proteome</keyword>
<sequence>MLCASLCLVNEETLLNSVHSLAWPPRQELQCSVRGHEAGHICRMGSAEMTLPPLIETLSGRYGSPRNLATGGFIDPTVTEQRGLPLLRPFGTAVLEMRAWILGGSWIGCGEIDTGEGRRVVLIIATRPAPVANGLPQGATWLDRLIALTGHRADREYTVDWVAVESRLGCGLPADYKDMVEIFGYGAFDGFIDLAVPGLPSEESDLVGDALRIAGWARTDGYSMWKPYQPFPAPGGLLRWASTEQADAFLWLTEGPDPDKWPLLACGEEGEWSRFDGSTTEYVYRLLTDRTLPHSAARHFETHWFQSYDG</sequence>
<organism evidence="1 2">
    <name type="scientific">Streptomyces inhibens</name>
    <dbReference type="NCBI Taxonomy" id="2293571"/>
    <lineage>
        <taxon>Bacteria</taxon>
        <taxon>Bacillati</taxon>
        <taxon>Actinomycetota</taxon>
        <taxon>Actinomycetes</taxon>
        <taxon>Kitasatosporales</taxon>
        <taxon>Streptomycetaceae</taxon>
        <taxon>Streptomyces</taxon>
    </lineage>
</organism>
<dbReference type="InterPro" id="IPR037883">
    <property type="entry name" value="Knr4/Smi1-like_sf"/>
</dbReference>
<proteinExistence type="predicted"/>